<feature type="compositionally biased region" description="Basic and acidic residues" evidence="1">
    <location>
        <begin position="117"/>
        <end position="137"/>
    </location>
</feature>
<gene>
    <name evidence="3" type="ORF">PCOR1329_LOCUS5992</name>
</gene>
<evidence type="ECO:0000256" key="1">
    <source>
        <dbReference type="SAM" id="MobiDB-lite"/>
    </source>
</evidence>
<comment type="caution">
    <text evidence="3">The sequence shown here is derived from an EMBL/GenBank/DDBJ whole genome shotgun (WGS) entry which is preliminary data.</text>
</comment>
<feature type="region of interest" description="Disordered" evidence="1">
    <location>
        <begin position="92"/>
        <end position="150"/>
    </location>
</feature>
<organism evidence="3 4">
    <name type="scientific">Prorocentrum cordatum</name>
    <dbReference type="NCBI Taxonomy" id="2364126"/>
    <lineage>
        <taxon>Eukaryota</taxon>
        <taxon>Sar</taxon>
        <taxon>Alveolata</taxon>
        <taxon>Dinophyceae</taxon>
        <taxon>Prorocentrales</taxon>
        <taxon>Prorocentraceae</taxon>
        <taxon>Prorocentrum</taxon>
    </lineage>
</organism>
<reference evidence="3" key="1">
    <citation type="submission" date="2023-10" db="EMBL/GenBank/DDBJ databases">
        <authorList>
            <person name="Chen Y."/>
            <person name="Shah S."/>
            <person name="Dougan E. K."/>
            <person name="Thang M."/>
            <person name="Chan C."/>
        </authorList>
    </citation>
    <scope>NUCLEOTIDE SEQUENCE [LARGE SCALE GENOMIC DNA]</scope>
</reference>
<feature type="transmembrane region" description="Helical" evidence="2">
    <location>
        <begin position="12"/>
        <end position="33"/>
    </location>
</feature>
<feature type="compositionally biased region" description="Basic residues" evidence="1">
    <location>
        <begin position="93"/>
        <end position="114"/>
    </location>
</feature>
<evidence type="ECO:0000313" key="3">
    <source>
        <dbReference type="EMBL" id="CAK0796681.1"/>
    </source>
</evidence>
<keyword evidence="2" id="KW-0472">Membrane</keyword>
<dbReference type="EMBL" id="CAUYUJ010001592">
    <property type="protein sequence ID" value="CAK0796681.1"/>
    <property type="molecule type" value="Genomic_DNA"/>
</dbReference>
<protein>
    <submittedName>
        <fullName evidence="3">Uncharacterized protein</fullName>
    </submittedName>
</protein>
<dbReference type="Proteomes" id="UP001189429">
    <property type="component" value="Unassembled WGS sequence"/>
</dbReference>
<accession>A0ABN9Q154</accession>
<proteinExistence type="predicted"/>
<keyword evidence="2" id="KW-0812">Transmembrane</keyword>
<feature type="non-terminal residue" evidence="3">
    <location>
        <position position="150"/>
    </location>
</feature>
<name>A0ABN9Q154_9DINO</name>
<evidence type="ECO:0000313" key="4">
    <source>
        <dbReference type="Proteomes" id="UP001189429"/>
    </source>
</evidence>
<sequence>MIILWALTGHMSLLFVLDTSMKIAVATLLVGLMASVLPPFLLRVIVPAVIAVRLHLLGTTHGVVFVGLSTWRLAVAKVMEATIVMRLLERASGGRRARSASSPRRRSRSRKGGGRRASSEDADREGGSRDGRRDRSGSSRSRRRSPRRSS</sequence>
<keyword evidence="4" id="KW-1185">Reference proteome</keyword>
<evidence type="ECO:0000256" key="2">
    <source>
        <dbReference type="SAM" id="Phobius"/>
    </source>
</evidence>
<keyword evidence="2" id="KW-1133">Transmembrane helix</keyword>
<feature type="compositionally biased region" description="Basic residues" evidence="1">
    <location>
        <begin position="140"/>
        <end position="150"/>
    </location>
</feature>